<accession>A0ABV2M4G8</accession>
<evidence type="ECO:0000313" key="4">
    <source>
        <dbReference type="EMBL" id="MET3750267.1"/>
    </source>
</evidence>
<feature type="domain" description="Peptidase C39-like" evidence="3">
    <location>
        <begin position="139"/>
        <end position="272"/>
    </location>
</feature>
<name>A0ABV2M4G8_9FIRM</name>
<protein>
    <recommendedName>
        <fullName evidence="3">Peptidase C39-like domain-containing protein</fullName>
    </recommendedName>
</protein>
<keyword evidence="2" id="KW-0812">Transmembrane</keyword>
<comment type="caution">
    <text evidence="4">The sequence shown here is derived from an EMBL/GenBank/DDBJ whole genome shotgun (WGS) entry which is preliminary data.</text>
</comment>
<dbReference type="InterPro" id="IPR039564">
    <property type="entry name" value="Peptidase_C39-like"/>
</dbReference>
<proteinExistence type="predicted"/>
<sequence>MEQKKTADHPASDRPRSPATEARIKEKNRRILMTVSLFVFLAAGNFLMRENDRWKLRETTVIPTAVIVEGKTTDQAQSDKEDTSPLSVEEKIFAEPSKYPSSFLDALRRNPEIADFVAAYPDTEQKAFGGIRESELPEKVPLFIQWDKRWGYVPYGQSNVGISGCGPTCLSMVLYSLTGDKNLTPDMLAQRAMEDGYYVEGVGTSWLFMGDIAREYGITVNQFPSADLRQMEETVDNGGLIICAVGPGDFTDEGHFIVIRGISDGMLTINDPFSKANSRKKWDYNTVAPQVLQVWTYAAQ</sequence>
<dbReference type="RefSeq" id="WP_173751789.1">
    <property type="nucleotide sequence ID" value="NZ_BAABXP010000001.1"/>
</dbReference>
<dbReference type="Proteomes" id="UP001549106">
    <property type="component" value="Unassembled WGS sequence"/>
</dbReference>
<keyword evidence="2" id="KW-0472">Membrane</keyword>
<evidence type="ECO:0000256" key="2">
    <source>
        <dbReference type="SAM" id="Phobius"/>
    </source>
</evidence>
<feature type="transmembrane region" description="Helical" evidence="2">
    <location>
        <begin position="31"/>
        <end position="48"/>
    </location>
</feature>
<feature type="region of interest" description="Disordered" evidence="1">
    <location>
        <begin position="1"/>
        <end position="21"/>
    </location>
</feature>
<organism evidence="4 5">
    <name type="scientific">Blautia caecimuris</name>
    <dbReference type="NCBI Taxonomy" id="1796615"/>
    <lineage>
        <taxon>Bacteria</taxon>
        <taxon>Bacillati</taxon>
        <taxon>Bacillota</taxon>
        <taxon>Clostridia</taxon>
        <taxon>Lachnospirales</taxon>
        <taxon>Lachnospiraceae</taxon>
        <taxon>Blautia</taxon>
    </lineage>
</organism>
<keyword evidence="5" id="KW-1185">Reference proteome</keyword>
<dbReference type="Gene3D" id="3.90.70.10">
    <property type="entry name" value="Cysteine proteinases"/>
    <property type="match status" value="1"/>
</dbReference>
<dbReference type="Pfam" id="PF13529">
    <property type="entry name" value="Peptidase_C39_2"/>
    <property type="match status" value="1"/>
</dbReference>
<dbReference type="EMBL" id="JBEPMJ010000009">
    <property type="protein sequence ID" value="MET3750267.1"/>
    <property type="molecule type" value="Genomic_DNA"/>
</dbReference>
<evidence type="ECO:0000313" key="5">
    <source>
        <dbReference type="Proteomes" id="UP001549106"/>
    </source>
</evidence>
<reference evidence="4 5" key="1">
    <citation type="submission" date="2024-06" db="EMBL/GenBank/DDBJ databases">
        <title>Genomic Encyclopedia of Type Strains, Phase IV (KMG-IV): sequencing the most valuable type-strain genomes for metagenomic binning, comparative biology and taxonomic classification.</title>
        <authorList>
            <person name="Goeker M."/>
        </authorList>
    </citation>
    <scope>NUCLEOTIDE SEQUENCE [LARGE SCALE GENOMIC DNA]</scope>
    <source>
        <strain evidence="4 5">DSM 29492</strain>
    </source>
</reference>
<feature type="compositionally biased region" description="Basic and acidic residues" evidence="1">
    <location>
        <begin position="1"/>
        <end position="16"/>
    </location>
</feature>
<gene>
    <name evidence="4" type="ORF">ABID24_001513</name>
</gene>
<evidence type="ECO:0000259" key="3">
    <source>
        <dbReference type="Pfam" id="PF13529"/>
    </source>
</evidence>
<evidence type="ECO:0000256" key="1">
    <source>
        <dbReference type="SAM" id="MobiDB-lite"/>
    </source>
</evidence>
<keyword evidence="2" id="KW-1133">Transmembrane helix</keyword>